<dbReference type="Proteomes" id="UP000014155">
    <property type="component" value="Unassembled WGS sequence"/>
</dbReference>
<reference evidence="12 13" key="1">
    <citation type="journal article" date="2013" name="Genome Announc.">
        <title>Draft Genome Sequence of the Cellulolytic, Mesophilic, Anaerobic Bacterium Clostridium termitidis Strain CT1112 (DSM 5398).</title>
        <authorList>
            <person name="Lal S."/>
            <person name="Ramachandran U."/>
            <person name="Zhang X."/>
            <person name="Munir R."/>
            <person name="Sparling R."/>
            <person name="Levin D.B."/>
        </authorList>
    </citation>
    <scope>NUCLEOTIDE SEQUENCE [LARGE SCALE GENOMIC DNA]</scope>
    <source>
        <strain evidence="12 13">CT1112</strain>
    </source>
</reference>
<sequence>MKKDLRRLLPLVLVLAMLFTLLPMGASTSSAASGKNFVVYFPNWGMYNAAHMSMNVGMIPWNKVTCINHAFFTIDTGYKLVSTDEYADFQATFAHSEGWDPGMIRGHFGEYKYYKTQYPNVKVVISVGGWTRGENFHAMALTPSSRAIFIQSVIDFLKKYPFIDGVDLDWEYPGVNRAKDPNDQYDRGCPGGPEDKQNFTALLREIRQAYNNNGMSGKLLTIAAPGGYEKVDLTEPNVYSQYLDWLNIMTYDIHGAWDTITNHQSAIYKNPNDPSGTSPVDIKNKYNTDYIMKHYRDTYNIPASKLNVGSPFYSRGWKNVVAGTGTNGLFATASGAPVGNLDDPGSPGGQNSYAQMKVLENTPGYTKYRDSVSQVPWLYNSSLGVMYTYEDETSAAARCDYVINNGFGGIIGWEISCDTSNFSLTNTISGKLGINSTTQVAAPTFSPAGGTYASAQNVTISCATAGATIRYTTDGSEPTAASTQYAGAINVSGTTTIKARAFKSGMNDSATASATYNIQSAQTVAAPVFSPNGGSFSVAQNVTISCATSGATIRYTTDGSEPNSTSAMYTGQINISGNTIIKAKAFKAGMNDSAVATAAFTITGGNEGVDLGNPSGAPATGSISHNNWDGDGAYDITMNIWWGNNATSWTVYENDKIVFSGALQGNSPNAQTAVYSVSGRANGTYTYRIDLKNRFGTTSTNTITVNVTNGGTVQTVAAPAVSPAGGTYATAQNITASCATGGATIRYTTDGTEPTENSAIWSGALTIANTTTIKFKAFKTGMNPSETVTAAYTIQNNQTAATPAFSPAGGTYSSAQNVTISCATAGAAIRYTTDGSTPTSSSAQYTGPIAVMGTKTIKAIAMAAGMNNSAVATATYTIGSSGYPAWAPNTAYSAGIIVSYNGSNYRCLQAHTSLAGWEPSNVPALWEQIGSAPAQAAAPAFSPAGGTYPSAQNVTISCATAGADIRYTTDGSTPTSSSAQYTGPIAVTGTKTIKAIAIAAGMNNSAIASAVYTISTAPPTGSRLLVGYWHNFDNGLTPVMTLRNVSTKWDVINVAFADIAGDGTVSFTPFNATDAAFSSDVSYLKGLGKKVVLSLGGQNGALSLPDSAAKTRFTNSLIAVIDKYGFNGVDIDIETGIFLGGGDTDFRSPTTPTIVNLIAAMKDITARYGSSFTLSMAPEVAYVQGGITAYGGPWGAYLPIIYSLKDQLSYIHVQHYNCGGNAALDGRNYNQGTADFEVAMAEMLLKGFPVANNSSNMFPALRQDQVMIGLPAASGAAPSGGYINPAEMKKALDYLIKGTPYGGTYKLQNASGYSGFKGLMSWSVNWDAQNNYEFTNNYRAYFDALK</sequence>
<evidence type="ECO:0000256" key="8">
    <source>
        <dbReference type="ARBA" id="ARBA00023295"/>
    </source>
</evidence>
<keyword evidence="10" id="KW-0732">Signal</keyword>
<keyword evidence="5" id="KW-0136">Cellulose degradation</keyword>
<dbReference type="PANTHER" id="PTHR11177">
    <property type="entry name" value="CHITINASE"/>
    <property type="match status" value="1"/>
</dbReference>
<keyword evidence="6" id="KW-0146">Chitin degradation</keyword>
<feature type="domain" description="GH18" evidence="11">
    <location>
        <begin position="1023"/>
        <end position="1346"/>
    </location>
</feature>
<comment type="catalytic activity">
    <reaction evidence="1">
        <text>Random endo-hydrolysis of N-acetyl-beta-D-glucosaminide (1-&gt;4)-beta-linkages in chitin and chitodextrins.</text>
        <dbReference type="EC" id="3.2.1.14"/>
    </reaction>
</comment>
<feature type="signal peptide" evidence="10">
    <location>
        <begin position="1"/>
        <end position="31"/>
    </location>
</feature>
<keyword evidence="13" id="KW-1185">Reference proteome</keyword>
<name>S0FVU4_RUMCE</name>
<evidence type="ECO:0000256" key="7">
    <source>
        <dbReference type="ARBA" id="ARBA00023277"/>
    </source>
</evidence>
<accession>S0FVU4</accession>
<dbReference type="GO" id="GO:0008061">
    <property type="term" value="F:chitin binding"/>
    <property type="evidence" value="ECO:0007669"/>
    <property type="project" value="InterPro"/>
</dbReference>
<dbReference type="CDD" id="cd02871">
    <property type="entry name" value="GH18_chitinase_D-like"/>
    <property type="match status" value="1"/>
</dbReference>
<evidence type="ECO:0000313" key="13">
    <source>
        <dbReference type="Proteomes" id="UP000014155"/>
    </source>
</evidence>
<keyword evidence="8 9" id="KW-0326">Glycosidase</keyword>
<dbReference type="InterPro" id="IPR001223">
    <property type="entry name" value="Glyco_hydro18_cat"/>
</dbReference>
<dbReference type="SUPFAM" id="SSF51445">
    <property type="entry name" value="(Trans)glycosidases"/>
    <property type="match status" value="2"/>
</dbReference>
<protein>
    <recommendedName>
        <fullName evidence="3">chitinase</fullName>
        <ecNumber evidence="3">3.2.1.14</ecNumber>
    </recommendedName>
</protein>
<dbReference type="PATRIC" id="fig|1195236.3.peg.1683"/>
<evidence type="ECO:0000256" key="4">
    <source>
        <dbReference type="ARBA" id="ARBA00022801"/>
    </source>
</evidence>
<dbReference type="InterPro" id="IPR013783">
    <property type="entry name" value="Ig-like_fold"/>
</dbReference>
<dbReference type="SMART" id="SM00636">
    <property type="entry name" value="Glyco_18"/>
    <property type="match status" value="1"/>
</dbReference>
<evidence type="ECO:0000259" key="11">
    <source>
        <dbReference type="PROSITE" id="PS51910"/>
    </source>
</evidence>
<keyword evidence="7" id="KW-0119">Carbohydrate metabolism</keyword>
<dbReference type="GO" id="GO:0030245">
    <property type="term" value="P:cellulose catabolic process"/>
    <property type="evidence" value="ECO:0007669"/>
    <property type="project" value="UniProtKB-KW"/>
</dbReference>
<keyword evidence="4 9" id="KW-0378">Hydrolase</keyword>
<dbReference type="InterPro" id="IPR011583">
    <property type="entry name" value="Chitinase_II/V-like_cat"/>
</dbReference>
<dbReference type="Pfam" id="PF00704">
    <property type="entry name" value="Glyco_hydro_18"/>
    <property type="match status" value="2"/>
</dbReference>
<dbReference type="Gene3D" id="3.20.20.80">
    <property type="entry name" value="Glycosidases"/>
    <property type="match status" value="2"/>
</dbReference>
<dbReference type="EC" id="3.2.1.14" evidence="3"/>
<dbReference type="CDD" id="cd06548">
    <property type="entry name" value="GH18_chitinase"/>
    <property type="match status" value="1"/>
</dbReference>
<dbReference type="InterPro" id="IPR059177">
    <property type="entry name" value="GH29D-like_dom"/>
</dbReference>
<dbReference type="GO" id="GO:0006032">
    <property type="term" value="P:chitin catabolic process"/>
    <property type="evidence" value="ECO:0007669"/>
    <property type="project" value="UniProtKB-KW"/>
</dbReference>
<dbReference type="PANTHER" id="PTHR11177:SF317">
    <property type="entry name" value="CHITINASE 12-RELATED"/>
    <property type="match status" value="1"/>
</dbReference>
<dbReference type="RefSeq" id="WP_004624949.1">
    <property type="nucleotide sequence ID" value="NZ_AORV01000026.1"/>
</dbReference>
<evidence type="ECO:0000256" key="1">
    <source>
        <dbReference type="ARBA" id="ARBA00000822"/>
    </source>
</evidence>
<keyword evidence="6" id="KW-0624">Polysaccharide degradation</keyword>
<dbReference type="InterPro" id="IPR003610">
    <property type="entry name" value="CBM5/12"/>
</dbReference>
<dbReference type="InterPro" id="IPR050314">
    <property type="entry name" value="Glycosyl_Hydrlase_18"/>
</dbReference>
<gene>
    <name evidence="12" type="ORF">CTER_1364</name>
</gene>
<dbReference type="CDD" id="cd12214">
    <property type="entry name" value="ChiA1_BD"/>
    <property type="match status" value="1"/>
</dbReference>
<dbReference type="PROSITE" id="PS51910">
    <property type="entry name" value="GH18_2"/>
    <property type="match status" value="2"/>
</dbReference>
<evidence type="ECO:0000256" key="10">
    <source>
        <dbReference type="SAM" id="SignalP"/>
    </source>
</evidence>
<dbReference type="SUPFAM" id="SSF51055">
    <property type="entry name" value="Carbohydrate binding domain"/>
    <property type="match status" value="1"/>
</dbReference>
<evidence type="ECO:0000313" key="12">
    <source>
        <dbReference type="EMBL" id="EMS72688.1"/>
    </source>
</evidence>
<feature type="domain" description="GH18" evidence="11">
    <location>
        <begin position="35"/>
        <end position="435"/>
    </location>
</feature>
<dbReference type="Gene3D" id="2.10.10.20">
    <property type="entry name" value="Carbohydrate-binding module superfamily 5/12"/>
    <property type="match status" value="1"/>
</dbReference>
<dbReference type="eggNOG" id="COG3292">
    <property type="taxonomic scope" value="Bacteria"/>
</dbReference>
<dbReference type="GO" id="GO:0005576">
    <property type="term" value="C:extracellular region"/>
    <property type="evidence" value="ECO:0007669"/>
    <property type="project" value="InterPro"/>
</dbReference>
<evidence type="ECO:0000256" key="2">
    <source>
        <dbReference type="ARBA" id="ARBA00009121"/>
    </source>
</evidence>
<dbReference type="GO" id="GO:0030246">
    <property type="term" value="F:carbohydrate binding"/>
    <property type="evidence" value="ECO:0007669"/>
    <property type="project" value="InterPro"/>
</dbReference>
<proteinExistence type="inferred from homology"/>
<evidence type="ECO:0000256" key="9">
    <source>
        <dbReference type="RuleBase" id="RU000489"/>
    </source>
</evidence>
<evidence type="ECO:0000256" key="5">
    <source>
        <dbReference type="ARBA" id="ARBA00023001"/>
    </source>
</evidence>
<dbReference type="EMBL" id="AORV01000026">
    <property type="protein sequence ID" value="EMS72688.1"/>
    <property type="molecule type" value="Genomic_DNA"/>
</dbReference>
<dbReference type="eggNOG" id="COG3325">
    <property type="taxonomic scope" value="Bacteria"/>
</dbReference>
<dbReference type="InterPro" id="IPR014756">
    <property type="entry name" value="Ig_E-set"/>
</dbReference>
<dbReference type="SUPFAM" id="SSF54556">
    <property type="entry name" value="Chitinase insertion domain"/>
    <property type="match status" value="1"/>
</dbReference>
<dbReference type="SUPFAM" id="SSF81296">
    <property type="entry name" value="E set domains"/>
    <property type="match status" value="1"/>
</dbReference>
<comment type="similarity">
    <text evidence="2">Belongs to the glycosyl hydrolase 18 family. Chitinase class II subfamily.</text>
</comment>
<organism evidence="12 13">
    <name type="scientific">Ruminiclostridium cellobioparum subsp. termitidis CT1112</name>
    <dbReference type="NCBI Taxonomy" id="1195236"/>
    <lineage>
        <taxon>Bacteria</taxon>
        <taxon>Bacillati</taxon>
        <taxon>Bacillota</taxon>
        <taxon>Clostridia</taxon>
        <taxon>Eubacteriales</taxon>
        <taxon>Oscillospiraceae</taxon>
        <taxon>Ruminiclostridium</taxon>
    </lineage>
</organism>
<dbReference type="InterPro" id="IPR017853">
    <property type="entry name" value="GH"/>
</dbReference>
<dbReference type="STRING" id="1195236.CTER_1364"/>
<dbReference type="InterPro" id="IPR029070">
    <property type="entry name" value="Chitinase_insertion_sf"/>
</dbReference>
<dbReference type="GO" id="GO:0008843">
    <property type="term" value="F:endochitinase activity"/>
    <property type="evidence" value="ECO:0007669"/>
    <property type="project" value="UniProtKB-EC"/>
</dbReference>
<dbReference type="eggNOG" id="COG3469">
    <property type="taxonomic scope" value="Bacteria"/>
</dbReference>
<dbReference type="Gene3D" id="3.10.50.10">
    <property type="match status" value="1"/>
</dbReference>
<dbReference type="SMART" id="SM00495">
    <property type="entry name" value="ChtBD3"/>
    <property type="match status" value="1"/>
</dbReference>
<dbReference type="Pfam" id="PF02839">
    <property type="entry name" value="CBM_5_12"/>
    <property type="match status" value="1"/>
</dbReference>
<evidence type="ECO:0000256" key="6">
    <source>
        <dbReference type="ARBA" id="ARBA00023024"/>
    </source>
</evidence>
<comment type="caution">
    <text evidence="12">The sequence shown here is derived from an EMBL/GenBank/DDBJ whole genome shotgun (WGS) entry which is preliminary data.</text>
</comment>
<dbReference type="InterPro" id="IPR001579">
    <property type="entry name" value="Glyco_hydro_18_chit_AS"/>
</dbReference>
<feature type="chain" id="PRO_5004497383" description="chitinase" evidence="10">
    <location>
        <begin position="32"/>
        <end position="1346"/>
    </location>
</feature>
<dbReference type="Pfam" id="PF13290">
    <property type="entry name" value="CHB_HEX_C_1"/>
    <property type="match status" value="5"/>
</dbReference>
<evidence type="ECO:0000256" key="3">
    <source>
        <dbReference type="ARBA" id="ARBA00012729"/>
    </source>
</evidence>
<dbReference type="PROSITE" id="PS01095">
    <property type="entry name" value="GH18_1"/>
    <property type="match status" value="2"/>
</dbReference>
<dbReference type="InterPro" id="IPR036573">
    <property type="entry name" value="CBM_sf_5/12"/>
</dbReference>
<dbReference type="Gene3D" id="2.60.40.10">
    <property type="entry name" value="Immunoglobulins"/>
    <property type="match status" value="2"/>
</dbReference>